<name>A0A3N0CP05_9ACTN</name>
<dbReference type="SUPFAM" id="SSF48239">
    <property type="entry name" value="Terpenoid cyclases/Protein prenyltransferases"/>
    <property type="match status" value="1"/>
</dbReference>
<proteinExistence type="predicted"/>
<dbReference type="InterPro" id="IPR008930">
    <property type="entry name" value="Terpenoid_cyclase/PrenylTrfase"/>
</dbReference>
<organism evidence="3 4">
    <name type="scientific">Nocardioides marmoriginsengisoli</name>
    <dbReference type="NCBI Taxonomy" id="661483"/>
    <lineage>
        <taxon>Bacteria</taxon>
        <taxon>Bacillati</taxon>
        <taxon>Actinomycetota</taxon>
        <taxon>Actinomycetes</taxon>
        <taxon>Propionibacteriales</taxon>
        <taxon>Nocardioidaceae</taxon>
        <taxon>Nocardioides</taxon>
    </lineage>
</organism>
<evidence type="ECO:0000256" key="1">
    <source>
        <dbReference type="SAM" id="MobiDB-lite"/>
    </source>
</evidence>
<keyword evidence="2" id="KW-0732">Signal</keyword>
<evidence type="ECO:0000256" key="2">
    <source>
        <dbReference type="SAM" id="SignalP"/>
    </source>
</evidence>
<evidence type="ECO:0000313" key="3">
    <source>
        <dbReference type="EMBL" id="RNL65207.1"/>
    </source>
</evidence>
<dbReference type="AlphaFoldDB" id="A0A3N0CP05"/>
<sequence>MIASAALAVSGATLLGSPAQAATPDPRPLAVGATWLTGQLVNGVLGGTCDQYTCGVTLDAGSALIEAGAPASVVNGIGSGFDAVAKGYFQPGDITTTGSYSAGATAKTLAFGQSLGTPKTTFDGVDLVARLKSLVSVAPNIAGRIEDKAVVGGNPDPSGDYANVVGQAFAAAALFTDNPASAEAISVRDFLLTQQCDDGFFRLFYKSDENFAPDKTGPQDCQSGVAAGQSAPDEDTTSTVIRLLLPQRATPAVGGAITDAKNWLIAQQRADGSFGGGQFNPDSNTNSTGVAGWALGELGALGDTAAAAAAAKAAVWVRQHQADEVTGCANQLTGATGAIGLNDGAVTTARANGITGPAAAQWQRATAGSLASLQYAPAKVGTYKVDDNASGYAKAGSTVKYTVSGVAPGEKVCVSGIGAARRVVAGPSGSVVVPVVLPAGTANRVLTTRVQSGSSAAVQTDVLGARTLGVVAPAKVKRGKKVTVTVRGLKPAERVRVTYKGVKVRAGIANPNGVFVARFPVGRKVGKAAVRAYGQFADIRKGSDVLRVVR</sequence>
<dbReference type="Proteomes" id="UP000267128">
    <property type="component" value="Unassembled WGS sequence"/>
</dbReference>
<feature type="chain" id="PRO_5018049793" description="Squalene cyclase C-terminal domain-containing protein" evidence="2">
    <location>
        <begin position="22"/>
        <end position="550"/>
    </location>
</feature>
<keyword evidence="4" id="KW-1185">Reference proteome</keyword>
<dbReference type="Gene3D" id="1.50.10.20">
    <property type="match status" value="1"/>
</dbReference>
<feature type="signal peptide" evidence="2">
    <location>
        <begin position="1"/>
        <end position="21"/>
    </location>
</feature>
<evidence type="ECO:0000313" key="4">
    <source>
        <dbReference type="Proteomes" id="UP000267128"/>
    </source>
</evidence>
<evidence type="ECO:0008006" key="5">
    <source>
        <dbReference type="Google" id="ProtNLM"/>
    </source>
</evidence>
<feature type="region of interest" description="Disordered" evidence="1">
    <location>
        <begin position="214"/>
        <end position="234"/>
    </location>
</feature>
<reference evidence="3 4" key="1">
    <citation type="submission" date="2018-11" db="EMBL/GenBank/DDBJ databases">
        <authorList>
            <person name="Li F."/>
        </authorList>
    </citation>
    <scope>NUCLEOTIDE SEQUENCE [LARGE SCALE GENOMIC DNA]</scope>
    <source>
        <strain evidence="3 4">Gsoil 097</strain>
    </source>
</reference>
<dbReference type="EMBL" id="RJSE01000003">
    <property type="protein sequence ID" value="RNL65207.1"/>
    <property type="molecule type" value="Genomic_DNA"/>
</dbReference>
<accession>A0A3N0CP05</accession>
<gene>
    <name evidence="3" type="ORF">EFK50_04380</name>
</gene>
<protein>
    <recommendedName>
        <fullName evidence="5">Squalene cyclase C-terminal domain-containing protein</fullName>
    </recommendedName>
</protein>
<comment type="caution">
    <text evidence="3">The sequence shown here is derived from an EMBL/GenBank/DDBJ whole genome shotgun (WGS) entry which is preliminary data.</text>
</comment>